<dbReference type="PRINTS" id="PR00492">
    <property type="entry name" value="RHOGDI"/>
</dbReference>
<evidence type="ECO:0000313" key="9">
    <source>
        <dbReference type="WBParaSite" id="maker-PairedContig_1014-snap-gene-0.13-mRNA-1"/>
    </source>
</evidence>
<dbReference type="FunFam" id="2.70.50.30:FF:000001">
    <property type="entry name" value="Rho GDP-dissociation inhibitor 1"/>
    <property type="match status" value="1"/>
</dbReference>
<dbReference type="InterPro" id="IPR000406">
    <property type="entry name" value="Rho_GDI"/>
</dbReference>
<sequence length="210" mass="24268">MSSPRNMKMLFRRQMDEKEMQDLELDSAQENYVPPPQKSVSEIIAIDANDESLNRYKQTLLGQAKSGQVIVDATDPRNVLVRSITLVVEGRPDITMHLDKEHLNDASFIIKEGAAYRIRFDFHVQREICTGLKYVQKVTRHSITVDKETFMMGSYAPKMEMQSFITPLDEAPSGMLHRGTYKVKSQVRDDDDHDWLSWTWSLEIAKDWGE</sequence>
<comment type="similarity">
    <text evidence="2">Belongs to the Rho GDI family.</text>
</comment>
<dbReference type="PANTHER" id="PTHR10980:SF3">
    <property type="entry name" value="LD16419P"/>
    <property type="match status" value="1"/>
</dbReference>
<reference evidence="7" key="1">
    <citation type="submission" date="2012-08" db="EMBL/GenBank/DDBJ databases">
        <title>The Genome Sequence of Wuchereria bancrofti.</title>
        <authorList>
            <consortium name="The Broad Institute Genome Sequencing Platform"/>
            <consortium name="Broad Institute Genome Sequencing Center for Infectious Disease"/>
            <person name="Nutman T.B."/>
            <person name="Fink D.L."/>
            <person name="Russ C."/>
            <person name="Young S."/>
            <person name="Zeng Q."/>
            <person name="Koehrsen M."/>
            <person name="Alvarado L."/>
            <person name="Berlin A."/>
            <person name="Borenstein D."/>
            <person name="Chapman S.B."/>
            <person name="Chen Z."/>
            <person name="Engels R."/>
            <person name="Freedman E."/>
            <person name="Gellesch M."/>
            <person name="Goldberg J."/>
            <person name="Griggs A."/>
            <person name="Gujja S."/>
            <person name="Heilman E.R."/>
            <person name="Heiman D."/>
            <person name="Hepburn T."/>
            <person name="Howarth C."/>
            <person name="Jen D."/>
            <person name="Larson L."/>
            <person name="Lewis B."/>
            <person name="Mehta T."/>
            <person name="Park D."/>
            <person name="Pearson M."/>
            <person name="Richards J."/>
            <person name="Roberts A."/>
            <person name="Saif S."/>
            <person name="Shea T."/>
            <person name="Shenoy N."/>
            <person name="Sisk P."/>
            <person name="Stolte C."/>
            <person name="Sykes S."/>
            <person name="Walk T."/>
            <person name="White J."/>
            <person name="Yandava C."/>
            <person name="Haas B."/>
            <person name="Henn M.R."/>
            <person name="Nusbaum C."/>
            <person name="Birren B."/>
        </authorList>
    </citation>
    <scope>NUCLEOTIDE SEQUENCE</scope>
</reference>
<keyword evidence="3" id="KW-0963">Cytoplasm</keyword>
<dbReference type="AlphaFoldDB" id="J9EBX3"/>
<dbReference type="PANTHER" id="PTHR10980">
    <property type="entry name" value="RHO GDP-DISSOCIATION INHIBITOR"/>
    <property type="match status" value="1"/>
</dbReference>
<dbReference type="GO" id="GO:0007266">
    <property type="term" value="P:Rho protein signal transduction"/>
    <property type="evidence" value="ECO:0007669"/>
    <property type="project" value="InterPro"/>
</dbReference>
<gene>
    <name evidence="7" type="ORF">WUBG_09168</name>
</gene>
<dbReference type="InterPro" id="IPR024792">
    <property type="entry name" value="RhoGDI_dom_sf"/>
</dbReference>
<dbReference type="STRING" id="6293.J9EBX3"/>
<protein>
    <recommendedName>
        <fullName evidence="5">Rho GDP-dissociation inhibitor 3</fullName>
    </recommendedName>
    <alternativeName>
        <fullName evidence="6">Rho-GDI gamma</fullName>
    </alternativeName>
</protein>
<evidence type="ECO:0000313" key="8">
    <source>
        <dbReference type="Proteomes" id="UP000004810"/>
    </source>
</evidence>
<organism evidence="7 8">
    <name type="scientific">Wuchereria bancrofti</name>
    <dbReference type="NCBI Taxonomy" id="6293"/>
    <lineage>
        <taxon>Eukaryota</taxon>
        <taxon>Metazoa</taxon>
        <taxon>Ecdysozoa</taxon>
        <taxon>Nematoda</taxon>
        <taxon>Chromadorea</taxon>
        <taxon>Rhabditida</taxon>
        <taxon>Spirurina</taxon>
        <taxon>Spiruromorpha</taxon>
        <taxon>Filarioidea</taxon>
        <taxon>Onchocercidae</taxon>
        <taxon>Wuchereria</taxon>
    </lineage>
</organism>
<evidence type="ECO:0000256" key="4">
    <source>
        <dbReference type="ARBA" id="ARBA00053735"/>
    </source>
</evidence>
<dbReference type="SUPFAM" id="SSF81296">
    <property type="entry name" value="E set domains"/>
    <property type="match status" value="1"/>
</dbReference>
<evidence type="ECO:0000256" key="3">
    <source>
        <dbReference type="ARBA" id="ARBA00022490"/>
    </source>
</evidence>
<reference evidence="9" key="3">
    <citation type="submission" date="2016-11" db="UniProtKB">
        <authorList>
            <consortium name="WormBaseParasite"/>
        </authorList>
    </citation>
    <scope>IDENTIFICATION</scope>
    <source>
        <strain evidence="9">pt0022</strain>
    </source>
</reference>
<comment type="subcellular location">
    <subcellularLocation>
        <location evidence="1">Cytoplasm</location>
    </subcellularLocation>
</comment>
<evidence type="ECO:0000256" key="2">
    <source>
        <dbReference type="ARBA" id="ARBA00009758"/>
    </source>
</evidence>
<dbReference type="GO" id="GO:0005094">
    <property type="term" value="F:Rho GDP-dissociation inhibitor activity"/>
    <property type="evidence" value="ECO:0007669"/>
    <property type="project" value="InterPro"/>
</dbReference>
<name>J9EBX3_WUCBA</name>
<dbReference type="GO" id="GO:0016020">
    <property type="term" value="C:membrane"/>
    <property type="evidence" value="ECO:0007669"/>
    <property type="project" value="TreeGrafter"/>
</dbReference>
<dbReference type="EMBL" id="ADBV01004986">
    <property type="protein sequence ID" value="EJW79921.1"/>
    <property type="molecule type" value="Genomic_DNA"/>
</dbReference>
<reference evidence="8" key="2">
    <citation type="submission" date="2012-08" db="EMBL/GenBank/DDBJ databases">
        <title>The Genome Sequence of Wuchereria bancrofti.</title>
        <authorList>
            <person name="Nutman T.B."/>
            <person name="Fink D.L."/>
            <person name="Russ C."/>
            <person name="Young S."/>
            <person name="Zeng Q."/>
            <person name="Koehrsen M."/>
            <person name="Alvarado L."/>
            <person name="Berlin A."/>
            <person name="Chapman S.B."/>
            <person name="Chen Z."/>
            <person name="Freedman E."/>
            <person name="Gellesch M."/>
            <person name="Goldberg J."/>
            <person name="Griggs A."/>
            <person name="Gujja S."/>
            <person name="Heilman E.R."/>
            <person name="Heiman D."/>
            <person name="Hepburn T."/>
            <person name="Howarth C."/>
            <person name="Jen D."/>
            <person name="Larson L."/>
            <person name="Lewis B."/>
            <person name="Mehta T."/>
            <person name="Park D."/>
            <person name="Pearson M."/>
            <person name="Roberts A."/>
            <person name="Saif S."/>
            <person name="Shea T."/>
            <person name="Shenoy N."/>
            <person name="Sisk P."/>
            <person name="Stolte C."/>
            <person name="Sykes S."/>
            <person name="Walk T."/>
            <person name="White J."/>
            <person name="Yandava C."/>
            <person name="Haas B."/>
            <person name="Henn M.R."/>
            <person name="Nusbaum C."/>
            <person name="Birren B."/>
        </authorList>
    </citation>
    <scope>NUCLEOTIDE SEQUENCE [LARGE SCALE GENOMIC DNA]</scope>
    <source>
        <strain evidence="8">NA</strain>
    </source>
</reference>
<evidence type="ECO:0000256" key="5">
    <source>
        <dbReference type="ARBA" id="ARBA00073845"/>
    </source>
</evidence>
<evidence type="ECO:0000313" key="7">
    <source>
        <dbReference type="EMBL" id="EJW79921.1"/>
    </source>
</evidence>
<comment type="function">
    <text evidence="4">Inhibits GDP/GTP exchange reaction of RhoB. Interacts specifically with the GDP- and GTP-bound forms of post-translationally processed Rhob and Rhog proteins, both of which show a growth-regulated expression in mammalian cells. Stimulates the release of the GDP-bound but not the GTP-bound RhoB protein. Also inhibits the GDP/GTP exchange of RhoB but shows less ability to inhibit the dissociation of prebound GTP.</text>
</comment>
<dbReference type="Pfam" id="PF02115">
    <property type="entry name" value="Rho_GDI"/>
    <property type="match status" value="1"/>
</dbReference>
<dbReference type="InterPro" id="IPR014756">
    <property type="entry name" value="Ig_E-set"/>
</dbReference>
<dbReference type="Proteomes" id="UP000004810">
    <property type="component" value="Unassembled WGS sequence"/>
</dbReference>
<dbReference type="Gene3D" id="2.70.50.30">
    <property type="entry name" value="Coagulation Factor XIII, subunit A, domain 1"/>
    <property type="match status" value="1"/>
</dbReference>
<evidence type="ECO:0000256" key="1">
    <source>
        <dbReference type="ARBA" id="ARBA00004496"/>
    </source>
</evidence>
<dbReference type="WBParaSite" id="maker-PairedContig_1014-snap-gene-0.13-mRNA-1">
    <property type="protein sequence ID" value="maker-PairedContig_1014-snap-gene-0.13-mRNA-1"/>
    <property type="gene ID" value="maker-PairedContig_1014-snap-gene-0.13"/>
</dbReference>
<evidence type="ECO:0000256" key="6">
    <source>
        <dbReference type="ARBA" id="ARBA00080671"/>
    </source>
</evidence>
<dbReference type="GO" id="GO:0005829">
    <property type="term" value="C:cytosol"/>
    <property type="evidence" value="ECO:0007669"/>
    <property type="project" value="TreeGrafter"/>
</dbReference>
<proteinExistence type="inferred from homology"/>
<accession>J9EBX3</accession>